<feature type="region of interest" description="Disordered" evidence="1">
    <location>
        <begin position="67"/>
        <end position="89"/>
    </location>
</feature>
<organism evidence="3 4">
    <name type="scientific">Nocardioides marmorisolisilvae</name>
    <dbReference type="NCBI Taxonomy" id="1542737"/>
    <lineage>
        <taxon>Bacteria</taxon>
        <taxon>Bacillati</taxon>
        <taxon>Actinomycetota</taxon>
        <taxon>Actinomycetes</taxon>
        <taxon>Propionibacteriales</taxon>
        <taxon>Nocardioidaceae</taxon>
        <taxon>Nocardioides</taxon>
    </lineage>
</organism>
<proteinExistence type="predicted"/>
<comment type="caution">
    <text evidence="3">The sequence shown here is derived from an EMBL/GenBank/DDBJ whole genome shotgun (WGS) entry which is preliminary data.</text>
</comment>
<feature type="region of interest" description="Disordered" evidence="1">
    <location>
        <begin position="1"/>
        <end position="20"/>
    </location>
</feature>
<keyword evidence="2" id="KW-0812">Transmembrane</keyword>
<dbReference type="AlphaFoldDB" id="A0A3N0DUH6"/>
<evidence type="ECO:0000313" key="4">
    <source>
        <dbReference type="Proteomes" id="UP000277094"/>
    </source>
</evidence>
<accession>A0A3N0DUH6</accession>
<name>A0A3N0DUH6_9ACTN</name>
<protein>
    <submittedName>
        <fullName evidence="3">Uncharacterized protein</fullName>
    </submittedName>
</protein>
<sequence>MSEPTRDPIEALTNFGTGGVPVNPLDPAAVRRLGDQRRRRQNTMYGVIAAVVVAAAVIPTALIATKDDGKAAPPTGEVTPTPTPSPTPSTTIVAFPNGGVAIKAPEDTAKLVGTSDDFKTFIKGVWQKDFDSGCKTAEIDVMKYSSAGLGWGGVGGCGGYQAIWALKDGTWREALYTQDEWVCADLERYDVPDGFAGDCYTPAPAPAVVTFPGNGQGVHKESDAALLQGTTDDFKEFIIAEVARLHADAEKTAATDPGACADANNAAVYVSKFAQAGYAVGSVFLCPTGYAAIWKKVDGTWKEVVTTQEQFTCADLDRYDIPHSFIEGDCFDASKQFGPTWAFAFKIGQTTEQVRGVGGTITGDPEGDCATVTKPNVVGSDNDPLKEVAMTRGKVIAIFANDGFYTPEGIGIGSTEDDVKAAYPNGHRDGVDGYWHVPISTGSEYEIGIGQDKKVSELLIQTTGSQRCYG</sequence>
<dbReference type="EMBL" id="RJSG01000002">
    <property type="protein sequence ID" value="RNL79053.1"/>
    <property type="molecule type" value="Genomic_DNA"/>
</dbReference>
<dbReference type="OrthoDB" id="3788830at2"/>
<keyword evidence="4" id="KW-1185">Reference proteome</keyword>
<dbReference type="Proteomes" id="UP000277094">
    <property type="component" value="Unassembled WGS sequence"/>
</dbReference>
<feature type="transmembrane region" description="Helical" evidence="2">
    <location>
        <begin position="44"/>
        <end position="64"/>
    </location>
</feature>
<evidence type="ECO:0000313" key="3">
    <source>
        <dbReference type="EMBL" id="RNL79053.1"/>
    </source>
</evidence>
<keyword evidence="2" id="KW-1133">Transmembrane helix</keyword>
<evidence type="ECO:0000256" key="1">
    <source>
        <dbReference type="SAM" id="MobiDB-lite"/>
    </source>
</evidence>
<gene>
    <name evidence="3" type="ORF">EFL95_08405</name>
</gene>
<reference evidence="3 4" key="1">
    <citation type="submission" date="2018-11" db="EMBL/GenBank/DDBJ databases">
        <authorList>
            <person name="Li F."/>
        </authorList>
    </citation>
    <scope>NUCLEOTIDE SEQUENCE [LARGE SCALE GENOMIC DNA]</scope>
    <source>
        <strain evidence="3 4">KIS18-7</strain>
    </source>
</reference>
<dbReference type="RefSeq" id="WP_123233555.1">
    <property type="nucleotide sequence ID" value="NZ_RJSG01000002.1"/>
</dbReference>
<evidence type="ECO:0000256" key="2">
    <source>
        <dbReference type="SAM" id="Phobius"/>
    </source>
</evidence>
<keyword evidence="2" id="KW-0472">Membrane</keyword>